<evidence type="ECO:0000256" key="9">
    <source>
        <dbReference type="ARBA" id="ARBA00023239"/>
    </source>
</evidence>
<evidence type="ECO:0000313" key="14">
    <source>
        <dbReference type="Proteomes" id="UP000531594"/>
    </source>
</evidence>
<dbReference type="InterPro" id="IPR003817">
    <property type="entry name" value="PS_Dcarbxylase"/>
</dbReference>
<keyword evidence="8" id="KW-0594">Phospholipid biosynthesis</keyword>
<sequence>MLQVMYRCFIELTNRKWTSQLLARFSKSEKSRIFIPSFAHVYKINQDEMEMPLSEYRSLHDFFIRNLKQDARKVDQNQAAVVSPVDAVIEDIGMITMDQQIMVKGKSYSISEMLGGLSRAKKYQNGTYMIFYLSPSDYHRIHSPVNGRVAEQWSLGSSSYPVNKYGLKYGKSPLSKNYRTITEVKLADRSLAIVKVGAMFINSIEIQDLGEDLEKGMEMAYFTFGSTVVLLFENGLFEISPAIQIPCAIHVGECIGYIRDENSGL</sequence>
<dbReference type="GO" id="GO:0004609">
    <property type="term" value="F:phosphatidylserine decarboxylase activity"/>
    <property type="evidence" value="ECO:0007669"/>
    <property type="project" value="UniProtKB-EC"/>
</dbReference>
<evidence type="ECO:0000256" key="7">
    <source>
        <dbReference type="ARBA" id="ARBA00023145"/>
    </source>
</evidence>
<comment type="pathway">
    <text evidence="12">Phospholipid metabolism; phosphatidylethanolamine biosynthesis.</text>
</comment>
<dbReference type="EMBL" id="JACHGK010000008">
    <property type="protein sequence ID" value="MBB6445947.1"/>
    <property type="molecule type" value="Genomic_DNA"/>
</dbReference>
<keyword evidence="5" id="KW-0210">Decarboxylase</keyword>
<keyword evidence="10" id="KW-1208">Phospholipid metabolism</keyword>
<dbReference type="PANTHER" id="PTHR10067">
    <property type="entry name" value="PHOSPHATIDYLSERINE DECARBOXYLASE"/>
    <property type="match status" value="1"/>
</dbReference>
<keyword evidence="14" id="KW-1185">Reference proteome</keyword>
<protein>
    <recommendedName>
        <fullName evidence="3">phosphatidylserine decarboxylase</fullName>
        <ecNumber evidence="3">4.1.1.65</ecNumber>
    </recommendedName>
</protein>
<comment type="caution">
    <text evidence="13">The sequence shown here is derived from an EMBL/GenBank/DDBJ whole genome shotgun (WGS) entry which is preliminary data.</text>
</comment>
<accession>A0A7X0LWX8</accession>
<dbReference type="Proteomes" id="UP000531594">
    <property type="component" value="Unassembled WGS sequence"/>
</dbReference>
<keyword evidence="9 13" id="KW-0456">Lyase</keyword>
<evidence type="ECO:0000256" key="1">
    <source>
        <dbReference type="ARBA" id="ARBA00001928"/>
    </source>
</evidence>
<keyword evidence="6" id="KW-0443">Lipid metabolism</keyword>
<keyword evidence="11" id="KW-0670">Pyruvate</keyword>
<dbReference type="UniPathway" id="UPA00558"/>
<comment type="pathway">
    <text evidence="2">Lipid metabolism.</text>
</comment>
<dbReference type="NCBIfam" id="NF002853">
    <property type="entry name" value="PRK03140.1"/>
    <property type="match status" value="1"/>
</dbReference>
<evidence type="ECO:0000256" key="6">
    <source>
        <dbReference type="ARBA" id="ARBA00023098"/>
    </source>
</evidence>
<dbReference type="RefSeq" id="WP_184526460.1">
    <property type="nucleotide sequence ID" value="NZ_JACHGK010000008.1"/>
</dbReference>
<evidence type="ECO:0000256" key="8">
    <source>
        <dbReference type="ARBA" id="ARBA00023209"/>
    </source>
</evidence>
<dbReference type="EC" id="4.1.1.65" evidence="3"/>
<dbReference type="NCBIfam" id="TIGR00163">
    <property type="entry name" value="PS_decarb"/>
    <property type="match status" value="1"/>
</dbReference>
<proteinExistence type="predicted"/>
<reference evidence="13 14" key="1">
    <citation type="submission" date="2020-08" db="EMBL/GenBank/DDBJ databases">
        <title>Genomic Encyclopedia of Type Strains, Phase IV (KMG-IV): sequencing the most valuable type-strain genomes for metagenomic binning, comparative biology and taxonomic classification.</title>
        <authorList>
            <person name="Goeker M."/>
        </authorList>
    </citation>
    <scope>NUCLEOTIDE SEQUENCE [LARGE SCALE GENOMIC DNA]</scope>
    <source>
        <strain evidence="13 14">DSM 5391</strain>
    </source>
</reference>
<comment type="cofactor">
    <cofactor evidence="1">
        <name>pyruvate</name>
        <dbReference type="ChEBI" id="CHEBI:15361"/>
    </cofactor>
</comment>
<evidence type="ECO:0000256" key="2">
    <source>
        <dbReference type="ARBA" id="ARBA00005189"/>
    </source>
</evidence>
<evidence type="ECO:0000256" key="3">
    <source>
        <dbReference type="ARBA" id="ARBA00012243"/>
    </source>
</evidence>
<evidence type="ECO:0000256" key="11">
    <source>
        <dbReference type="ARBA" id="ARBA00023317"/>
    </source>
</evidence>
<organism evidence="13 14">
    <name type="scientific">Bacillus benzoevorans</name>
    <dbReference type="NCBI Taxonomy" id="1456"/>
    <lineage>
        <taxon>Bacteria</taxon>
        <taxon>Bacillati</taxon>
        <taxon>Bacillota</taxon>
        <taxon>Bacilli</taxon>
        <taxon>Bacillales</taxon>
        <taxon>Bacillaceae</taxon>
        <taxon>Bacillus</taxon>
    </lineage>
</organism>
<name>A0A7X0LWX8_9BACI</name>
<evidence type="ECO:0000256" key="10">
    <source>
        <dbReference type="ARBA" id="ARBA00023264"/>
    </source>
</evidence>
<keyword evidence="4" id="KW-0444">Lipid biosynthesis</keyword>
<dbReference type="Pfam" id="PF02666">
    <property type="entry name" value="PS_Dcarbxylase"/>
    <property type="match status" value="1"/>
</dbReference>
<evidence type="ECO:0000256" key="5">
    <source>
        <dbReference type="ARBA" id="ARBA00022793"/>
    </source>
</evidence>
<evidence type="ECO:0000313" key="13">
    <source>
        <dbReference type="EMBL" id="MBB6445947.1"/>
    </source>
</evidence>
<dbReference type="InterPro" id="IPR033177">
    <property type="entry name" value="PSD-B"/>
</dbReference>
<evidence type="ECO:0000256" key="12">
    <source>
        <dbReference type="ARBA" id="ARBA00024326"/>
    </source>
</evidence>
<evidence type="ECO:0000256" key="4">
    <source>
        <dbReference type="ARBA" id="ARBA00022516"/>
    </source>
</evidence>
<gene>
    <name evidence="13" type="ORF">HNR53_002596</name>
</gene>
<dbReference type="PANTHER" id="PTHR10067:SF6">
    <property type="entry name" value="PHOSPHATIDYLSERINE DECARBOXYLASE PROENZYME, MITOCHONDRIAL"/>
    <property type="match status" value="1"/>
</dbReference>
<dbReference type="AlphaFoldDB" id="A0A7X0LWX8"/>
<dbReference type="GO" id="GO:0006646">
    <property type="term" value="P:phosphatidylethanolamine biosynthetic process"/>
    <property type="evidence" value="ECO:0007669"/>
    <property type="project" value="UniProtKB-UniPathway"/>
</dbReference>
<keyword evidence="7" id="KW-0865">Zymogen</keyword>